<keyword evidence="3" id="KW-0732">Signal</keyword>
<feature type="domain" description="C1q" evidence="4">
    <location>
        <begin position="1"/>
        <end position="128"/>
    </location>
</feature>
<dbReference type="Gene3D" id="2.60.120.40">
    <property type="match status" value="1"/>
</dbReference>
<evidence type="ECO:0000259" key="4">
    <source>
        <dbReference type="PROSITE" id="PS50871"/>
    </source>
</evidence>
<sequence length="128" mass="14435">MSGDRNFHINSIVKFDTEFVDEENNFNTGDGIFVAPVSGVYLFSWAIQTHYSQNEETELQVDNIVIIGKQLMSMGSGASYFGTTRNVLCTVSKGNHVWIQTSNIYGDNYFNDLRGIRSSFMGPFIQEL</sequence>
<reference evidence="5" key="1">
    <citation type="submission" date="2018-11" db="EMBL/GenBank/DDBJ databases">
        <authorList>
            <person name="Alioto T."/>
            <person name="Alioto T."/>
        </authorList>
    </citation>
    <scope>NUCLEOTIDE SEQUENCE</scope>
</reference>
<accession>A0A8B6E0P3</accession>
<evidence type="ECO:0000256" key="1">
    <source>
        <dbReference type="ARBA" id="ARBA00004613"/>
    </source>
</evidence>
<name>A0A8B6E0P3_MYTGA</name>
<dbReference type="PANTHER" id="PTHR22923">
    <property type="entry name" value="CEREBELLIN-RELATED"/>
    <property type="match status" value="1"/>
</dbReference>
<protein>
    <recommendedName>
        <fullName evidence="4">C1q domain-containing protein</fullName>
    </recommendedName>
</protein>
<organism evidence="5 6">
    <name type="scientific">Mytilus galloprovincialis</name>
    <name type="common">Mediterranean mussel</name>
    <dbReference type="NCBI Taxonomy" id="29158"/>
    <lineage>
        <taxon>Eukaryota</taxon>
        <taxon>Metazoa</taxon>
        <taxon>Spiralia</taxon>
        <taxon>Lophotrochozoa</taxon>
        <taxon>Mollusca</taxon>
        <taxon>Bivalvia</taxon>
        <taxon>Autobranchia</taxon>
        <taxon>Pteriomorphia</taxon>
        <taxon>Mytilida</taxon>
        <taxon>Mytiloidea</taxon>
        <taxon>Mytilidae</taxon>
        <taxon>Mytilinae</taxon>
        <taxon>Mytilus</taxon>
    </lineage>
</organism>
<dbReference type="InterPro" id="IPR050822">
    <property type="entry name" value="Cerebellin_Synaptic_Org"/>
</dbReference>
<dbReference type="InterPro" id="IPR008983">
    <property type="entry name" value="Tumour_necrosis_fac-like_dom"/>
</dbReference>
<dbReference type="PROSITE" id="PS50871">
    <property type="entry name" value="C1Q"/>
    <property type="match status" value="1"/>
</dbReference>
<keyword evidence="6" id="KW-1185">Reference proteome</keyword>
<comment type="subcellular location">
    <subcellularLocation>
        <location evidence="1">Secreted</location>
    </subcellularLocation>
</comment>
<keyword evidence="2" id="KW-0964">Secreted</keyword>
<dbReference type="InterPro" id="IPR001073">
    <property type="entry name" value="C1q_dom"/>
</dbReference>
<evidence type="ECO:0000313" key="6">
    <source>
        <dbReference type="Proteomes" id="UP000596742"/>
    </source>
</evidence>
<dbReference type="AlphaFoldDB" id="A0A8B6E0P3"/>
<dbReference type="GO" id="GO:0005615">
    <property type="term" value="C:extracellular space"/>
    <property type="evidence" value="ECO:0007669"/>
    <property type="project" value="TreeGrafter"/>
</dbReference>
<dbReference type="Proteomes" id="UP000596742">
    <property type="component" value="Unassembled WGS sequence"/>
</dbReference>
<dbReference type="OrthoDB" id="6121032at2759"/>
<dbReference type="PRINTS" id="PR00007">
    <property type="entry name" value="COMPLEMNTC1Q"/>
</dbReference>
<dbReference type="EMBL" id="UYJE01004433">
    <property type="protein sequence ID" value="VDI27999.1"/>
    <property type="molecule type" value="Genomic_DNA"/>
</dbReference>
<dbReference type="Pfam" id="PF00386">
    <property type="entry name" value="C1q"/>
    <property type="match status" value="1"/>
</dbReference>
<evidence type="ECO:0000256" key="2">
    <source>
        <dbReference type="ARBA" id="ARBA00022525"/>
    </source>
</evidence>
<evidence type="ECO:0000313" key="5">
    <source>
        <dbReference type="EMBL" id="VDI27999.1"/>
    </source>
</evidence>
<comment type="caution">
    <text evidence="5">The sequence shown here is derived from an EMBL/GenBank/DDBJ whole genome shotgun (WGS) entry which is preliminary data.</text>
</comment>
<evidence type="ECO:0000256" key="3">
    <source>
        <dbReference type="ARBA" id="ARBA00022729"/>
    </source>
</evidence>
<gene>
    <name evidence="5" type="ORF">MGAL_10B020317</name>
</gene>
<proteinExistence type="predicted"/>
<dbReference type="PANTHER" id="PTHR22923:SF62">
    <property type="entry name" value="CVP18"/>
    <property type="match status" value="1"/>
</dbReference>
<dbReference type="SUPFAM" id="SSF49842">
    <property type="entry name" value="TNF-like"/>
    <property type="match status" value="1"/>
</dbReference>